<feature type="compositionally biased region" description="Low complexity" evidence="1">
    <location>
        <begin position="434"/>
        <end position="450"/>
    </location>
</feature>
<feature type="region of interest" description="Disordered" evidence="1">
    <location>
        <begin position="781"/>
        <end position="811"/>
    </location>
</feature>
<reference evidence="3 4" key="1">
    <citation type="journal article" date="2019" name="Fungal Biol. Biotechnol.">
        <title>Draft genome sequence of fastidious pathogen Ceratobasidium theobromae, which causes vascular-streak dieback in Theobroma cacao.</title>
        <authorList>
            <person name="Ali S.S."/>
            <person name="Asman A."/>
            <person name="Shao J."/>
            <person name="Firmansyah A.P."/>
            <person name="Susilo A.W."/>
            <person name="Rosmana A."/>
            <person name="McMahon P."/>
            <person name="Junaid M."/>
            <person name="Guest D."/>
            <person name="Kheng T.Y."/>
            <person name="Meinhardt L.W."/>
            <person name="Bailey B.A."/>
        </authorList>
    </citation>
    <scope>NUCLEOTIDE SEQUENCE [LARGE SCALE GENOMIC DNA]</scope>
    <source>
        <strain evidence="3 4">CT2</strain>
    </source>
</reference>
<feature type="compositionally biased region" description="Pro residues" evidence="1">
    <location>
        <begin position="211"/>
        <end position="235"/>
    </location>
</feature>
<comment type="caution">
    <text evidence="3">The sequence shown here is derived from an EMBL/GenBank/DDBJ whole genome shotgun (WGS) entry which is preliminary data.</text>
</comment>
<protein>
    <recommendedName>
        <fullName evidence="2">BAH domain-containing protein</fullName>
    </recommendedName>
</protein>
<feature type="compositionally biased region" description="Low complexity" evidence="1">
    <location>
        <begin position="793"/>
        <end position="811"/>
    </location>
</feature>
<dbReference type="OrthoDB" id="7690434at2759"/>
<keyword evidence="4" id="KW-1185">Reference proteome</keyword>
<feature type="compositionally biased region" description="Polar residues" evidence="1">
    <location>
        <begin position="374"/>
        <end position="387"/>
    </location>
</feature>
<feature type="compositionally biased region" description="Low complexity" evidence="1">
    <location>
        <begin position="360"/>
        <end position="373"/>
    </location>
</feature>
<evidence type="ECO:0000256" key="1">
    <source>
        <dbReference type="SAM" id="MobiDB-lite"/>
    </source>
</evidence>
<dbReference type="PROSITE" id="PS51038">
    <property type="entry name" value="BAH"/>
    <property type="match status" value="1"/>
</dbReference>
<feature type="compositionally biased region" description="Polar residues" evidence="1">
    <location>
        <begin position="537"/>
        <end position="558"/>
    </location>
</feature>
<feature type="compositionally biased region" description="Low complexity" evidence="1">
    <location>
        <begin position="407"/>
        <end position="420"/>
    </location>
</feature>
<evidence type="ECO:0000313" key="4">
    <source>
        <dbReference type="Proteomes" id="UP000383932"/>
    </source>
</evidence>
<dbReference type="EMBL" id="SSOP01000102">
    <property type="protein sequence ID" value="KAB5591510.1"/>
    <property type="molecule type" value="Genomic_DNA"/>
</dbReference>
<feature type="compositionally biased region" description="Polar residues" evidence="1">
    <location>
        <begin position="576"/>
        <end position="587"/>
    </location>
</feature>
<feature type="region of interest" description="Disordered" evidence="1">
    <location>
        <begin position="179"/>
        <end position="249"/>
    </location>
</feature>
<dbReference type="Gene3D" id="2.30.30.490">
    <property type="match status" value="1"/>
</dbReference>
<dbReference type="InterPro" id="IPR043151">
    <property type="entry name" value="BAH_sf"/>
</dbReference>
<feature type="domain" description="BAH" evidence="2">
    <location>
        <begin position="1164"/>
        <end position="1300"/>
    </location>
</feature>
<feature type="region of interest" description="Disordered" evidence="1">
    <location>
        <begin position="353"/>
        <end position="625"/>
    </location>
</feature>
<sequence>MQVIQPMVMRLQEKHPACKLTVGMVTFTTPTTRPAIVARRSFTQPTALFPLFRNTPHLLGIGTTGSGGSIGMAVLEGLVAAIEMCDEVLEAPYRRQRTQHPSIPPRPPRSPPIFHMLLIGGSRLDSARRPICNRSSSFDEITWETLPDELSKLWPTSDEIWFAQPKNYTILLAGTHMPNAKRQHEPPTPEQSTTSPVKRSKTDSPNNNGRPVPPKIDLPTFTPPQPPVPQPPSIPQPTSTAPNQGPDPVILNTYRQLYSVMNNHSMPAAQRERFTRTGFRIDESGAFIGAAGVILDSKGQPGVGAMVPPKAHALAYERARQMAAATGGGNNGTAGSSGARANVPSTLSHQQAMIAQMRSAVQQSGQTSAGQTQPATSGLTQPSQVSAPGQHPTSQPQPPQSDPVPNPNHASPSHHLSPSHTHAQIPTAAPSNVPATQPQTQPQAGPAGPAHQTHFPAKFQPNAALPAQPGLSAAPQPGIPHPPPHLPAGPGVPATPQQAAVTPHVSSTPQQVSGTPQNTAATPQQIGITPPHGTPQLAHSTPQATHSTPKFTHSTPQMAHSVPQAYDQAALKPGHSGSSAQIQQPSAPNVAPQNPGAAASGPVQTPGILVNPTIPPTANPAGAPSSTNVWNGQIVYLLQQRIDQEPATLQFSVIAAGGPHQNIETHRWPSRLVTTSGFKPLPAEMAAHIYSTPVPFGQITIDPTHSATDFQKWQVFQRVILSGWCIFYEFPSDPNNPAPNPAQGARGAFFFSTASAPNRVLFKAFINQLCPAALVRGGQPAGLKQTKNPNPPVNGNGPNVPQATTMGTGASTSASAAANAGLGVPVAGMGGAASIAPGTGIPGVAPGSGIVPGVVPAAGIVPGAGVGMGARPTPTPTPPNVNPIPAPVPTTSPASLNPALMQGLNAAGGMGLNAASMPGINPTGAARLGLNTLAQGGASNLNTTAAAAHNVNFQRMVYQMALAQLGLNPAKLATATPQQKQLLAAQVQQIIPHVRAQLQQNLASGSIGAGMQPRPTGIPGGQPGLEHLQALIRQQQQQQRQDICRSSLPRSNLYIQSSHPRSPLWLPRITLLAPLVGVLRACVVPPLTPTRLALAGHTPVSLYPAFLYLPPGFALLPSPLMPPARGQRKRISFHTTPETEFSKQKQIFAIHGVTRARLTLPSGVKVTNGDCVEVEPGEDHSGTSTPGERWFAEVLEIKGDAKDSPTTDLYVKIRWFYTAYNLENYPRVVVCLSSCMFGKRELVLSDHEQVICANTIVRKVAVRCFDEDGYCDPIGPRERWYRYHLKISSNGGDGRIVAKTDKILSPAGCPVYRCNRRYSPDEERQRCATPLNLACMLEGTPEFDDEELDLGYLRKLERDMARVTDEDNNDPIPGELLHNEDSWHQIKHLIWCASSPIIRGREYGVVGMGDLVVKAREGIKAIMDNKDPNPRLESGTLDYFKSFQQPDWTSAFVCSRCRGAI</sequence>
<evidence type="ECO:0000313" key="3">
    <source>
        <dbReference type="EMBL" id="KAB5591510.1"/>
    </source>
</evidence>
<accession>A0A5N5QIE0</accession>
<name>A0A5N5QIE0_9AGAM</name>
<evidence type="ECO:0000259" key="2">
    <source>
        <dbReference type="PROSITE" id="PS51038"/>
    </source>
</evidence>
<proteinExistence type="predicted"/>
<feature type="compositionally biased region" description="Polar residues" evidence="1">
    <location>
        <begin position="495"/>
        <end position="527"/>
    </location>
</feature>
<dbReference type="GO" id="GO:0003682">
    <property type="term" value="F:chromatin binding"/>
    <property type="evidence" value="ECO:0007669"/>
    <property type="project" value="InterPro"/>
</dbReference>
<gene>
    <name evidence="3" type="ORF">CTheo_5067</name>
</gene>
<feature type="compositionally biased region" description="Pro residues" evidence="1">
    <location>
        <begin position="477"/>
        <end position="487"/>
    </location>
</feature>
<organism evidence="3 4">
    <name type="scientific">Ceratobasidium theobromae</name>
    <dbReference type="NCBI Taxonomy" id="1582974"/>
    <lineage>
        <taxon>Eukaryota</taxon>
        <taxon>Fungi</taxon>
        <taxon>Dikarya</taxon>
        <taxon>Basidiomycota</taxon>
        <taxon>Agaricomycotina</taxon>
        <taxon>Agaricomycetes</taxon>
        <taxon>Cantharellales</taxon>
        <taxon>Ceratobasidiaceae</taxon>
        <taxon>Ceratobasidium</taxon>
    </lineage>
</organism>
<dbReference type="Proteomes" id="UP000383932">
    <property type="component" value="Unassembled WGS sequence"/>
</dbReference>
<dbReference type="InterPro" id="IPR001025">
    <property type="entry name" value="BAH_dom"/>
</dbReference>
<feature type="compositionally biased region" description="Pro residues" evidence="1">
    <location>
        <begin position="395"/>
        <end position="406"/>
    </location>
</feature>